<reference evidence="3 4" key="1">
    <citation type="submission" date="2023-02" db="EMBL/GenBank/DDBJ databases">
        <title>Comparative genomics and fermentation flavor characterization of five lactic acid bacteria reveal flavor biosynthesis metabolic pathways in fermented muskmelon puree.</title>
        <authorList>
            <person name="Yuan L."/>
            <person name="Li M."/>
            <person name="Xu X."/>
            <person name="Lao F."/>
            <person name="Wu J."/>
        </authorList>
    </citation>
    <scope>NUCLEOTIDE SEQUENCE [LARGE SCALE GENOMIC DNA]</scope>
    <source>
        <strain evidence="3 4">Ca-4</strain>
    </source>
</reference>
<evidence type="ECO:0000256" key="2">
    <source>
        <dbReference type="SAM" id="Phobius"/>
    </source>
</evidence>
<feature type="coiled-coil region" evidence="1">
    <location>
        <begin position="42"/>
        <end position="83"/>
    </location>
</feature>
<proteinExistence type="predicted"/>
<keyword evidence="2" id="KW-1133">Transmembrane helix</keyword>
<keyword evidence="1" id="KW-0175">Coiled coil</keyword>
<keyword evidence="2" id="KW-0472">Membrane</keyword>
<keyword evidence="2" id="KW-0812">Transmembrane</keyword>
<dbReference type="AlphaFoldDB" id="A0ABD7X556"/>
<protein>
    <submittedName>
        <fullName evidence="3">Uncharacterized protein</fullName>
    </submittedName>
</protein>
<sequence>MHTLLGLSWGEWASIITVIIFMAGIVSLLFKYVVFGPFQDDIKDLNKNFKTLNDNLREIRVSIEELDKRVDEHDRRLDRHHERIKDLHYKIWKGGNN</sequence>
<feature type="transmembrane region" description="Helical" evidence="2">
    <location>
        <begin position="12"/>
        <end position="34"/>
    </location>
</feature>
<evidence type="ECO:0000313" key="3">
    <source>
        <dbReference type="EMBL" id="WEA56825.1"/>
    </source>
</evidence>
<name>A0ABD7X556_PEDPE</name>
<accession>A0ABD7X556</accession>
<dbReference type="RefSeq" id="WP_234416868.1">
    <property type="nucleotide sequence ID" value="NZ_CAKMAM010000001.1"/>
</dbReference>
<organism evidence="3 4">
    <name type="scientific">Pediococcus pentosaceus</name>
    <dbReference type="NCBI Taxonomy" id="1255"/>
    <lineage>
        <taxon>Bacteria</taxon>
        <taxon>Bacillati</taxon>
        <taxon>Bacillota</taxon>
        <taxon>Bacilli</taxon>
        <taxon>Lactobacillales</taxon>
        <taxon>Lactobacillaceae</taxon>
        <taxon>Pediococcus</taxon>
    </lineage>
</organism>
<evidence type="ECO:0000313" key="4">
    <source>
        <dbReference type="Proteomes" id="UP001214131"/>
    </source>
</evidence>
<dbReference type="Proteomes" id="UP001214131">
    <property type="component" value="Chromosome"/>
</dbReference>
<evidence type="ECO:0000256" key="1">
    <source>
        <dbReference type="SAM" id="Coils"/>
    </source>
</evidence>
<gene>
    <name evidence="3" type="ORF">PWB86_06405</name>
</gene>
<dbReference type="EMBL" id="CP118739">
    <property type="protein sequence ID" value="WEA56825.1"/>
    <property type="molecule type" value="Genomic_DNA"/>
</dbReference>